<reference evidence="1 2" key="1">
    <citation type="submission" date="2021-03" db="EMBL/GenBank/DDBJ databases">
        <authorList>
            <person name="So Y."/>
        </authorList>
    </citation>
    <scope>NUCLEOTIDE SEQUENCE [LARGE SCALE GENOMIC DNA]</scope>
    <source>
        <strain evidence="1 2">SSH11</strain>
    </source>
</reference>
<accession>A0ABS4AKG2</accession>
<name>A0ABS4AKG2_9PROT</name>
<dbReference type="Proteomes" id="UP000681594">
    <property type="component" value="Unassembled WGS sequence"/>
</dbReference>
<dbReference type="EMBL" id="JAGIZB010000039">
    <property type="protein sequence ID" value="MBP0447500.1"/>
    <property type="molecule type" value="Genomic_DNA"/>
</dbReference>
<gene>
    <name evidence="1" type="ORF">J8J14_22320</name>
</gene>
<keyword evidence="2" id="KW-1185">Reference proteome</keyword>
<dbReference type="RefSeq" id="WP_209381768.1">
    <property type="nucleotide sequence ID" value="NZ_JAGIZB010000039.1"/>
</dbReference>
<organism evidence="1 2">
    <name type="scientific">Pararoseomonas baculiformis</name>
    <dbReference type="NCBI Taxonomy" id="2820812"/>
    <lineage>
        <taxon>Bacteria</taxon>
        <taxon>Pseudomonadati</taxon>
        <taxon>Pseudomonadota</taxon>
        <taxon>Alphaproteobacteria</taxon>
        <taxon>Acetobacterales</taxon>
        <taxon>Acetobacteraceae</taxon>
        <taxon>Pararoseomonas</taxon>
    </lineage>
</organism>
<evidence type="ECO:0000313" key="2">
    <source>
        <dbReference type="Proteomes" id="UP000681594"/>
    </source>
</evidence>
<sequence>MTSEGKPERLEPLARTIARGVEAKARLVEAAGGLLSAESVGALLGITRAEVDKQRAEGSLLAVLTESTWEYPAAQFRDGAVLGGIPEIIASMADASAWSILDFLLAPDDSLGGKAPITALRESDRGTVQRLLASRQFDVFV</sequence>
<proteinExistence type="predicted"/>
<comment type="caution">
    <text evidence="1">The sequence shown here is derived from an EMBL/GenBank/DDBJ whole genome shotgun (WGS) entry which is preliminary data.</text>
</comment>
<evidence type="ECO:0008006" key="3">
    <source>
        <dbReference type="Google" id="ProtNLM"/>
    </source>
</evidence>
<evidence type="ECO:0000313" key="1">
    <source>
        <dbReference type="EMBL" id="MBP0447500.1"/>
    </source>
</evidence>
<protein>
    <recommendedName>
        <fullName evidence="3">Antitoxin Xre/MbcA/ParS-like toxin-binding domain-containing protein</fullName>
    </recommendedName>
</protein>